<dbReference type="InterPro" id="IPR011042">
    <property type="entry name" value="6-blade_b-propeller_TolB-like"/>
</dbReference>
<sequence length="383" mass="40817">MTDLRDLLDLATDRVEATGGAAAALSSARRRRTARRSLAATATVVVLVAGVALVGRIGGDQTVEPAPAPTSTPTTVPVAPAIARSAIQPVWDPRGAEGLPVVELGVPRVMESLTPGTVTRPVAVLDDGARAVLVSADGYSEELALPDGLGKARTVTISPDGRRLVAAGESGFFWRELDGEWREVDGVPGEAQLTWVPDSSGVVARGWPRAVRVDLEGGTVEELSYLKGASHIAFGPDGRIIGTDPEMVVEWLDDQELGRYRKGSLEGLILPAVGDDAIAFTRANLVLGNQPADRDGMVVVDRETLDTRAYLPVPDDHDYYAHAEELRPLTWLSDDVLAFTVLPLDAPKEYLLTWNVETGELSRVSCWLSSETAVFATDLLGPS</sequence>
<comment type="caution">
    <text evidence="2">The sequence shown here is derived from an EMBL/GenBank/DDBJ whole genome shotgun (WGS) entry which is preliminary data.</text>
</comment>
<dbReference type="Proteomes" id="UP001595956">
    <property type="component" value="Unassembled WGS sequence"/>
</dbReference>
<keyword evidence="1" id="KW-0812">Transmembrane</keyword>
<keyword evidence="1" id="KW-1133">Transmembrane helix</keyword>
<keyword evidence="1" id="KW-0472">Membrane</keyword>
<gene>
    <name evidence="2" type="ORF">ACFPKY_22310</name>
</gene>
<feature type="transmembrane region" description="Helical" evidence="1">
    <location>
        <begin position="38"/>
        <end position="59"/>
    </location>
</feature>
<dbReference type="EMBL" id="JBHSMD010000011">
    <property type="protein sequence ID" value="MFC5495855.1"/>
    <property type="molecule type" value="Genomic_DNA"/>
</dbReference>
<organism evidence="2 3">
    <name type="scientific">Nocardioides caricicola</name>
    <dbReference type="NCBI Taxonomy" id="634770"/>
    <lineage>
        <taxon>Bacteria</taxon>
        <taxon>Bacillati</taxon>
        <taxon>Actinomycetota</taxon>
        <taxon>Actinomycetes</taxon>
        <taxon>Propionibacteriales</taxon>
        <taxon>Nocardioidaceae</taxon>
        <taxon>Nocardioides</taxon>
    </lineage>
</organism>
<proteinExistence type="predicted"/>
<evidence type="ECO:0008006" key="4">
    <source>
        <dbReference type="Google" id="ProtNLM"/>
    </source>
</evidence>
<name>A0ABW0N5S9_9ACTN</name>
<protein>
    <recommendedName>
        <fullName evidence="4">WD40 repeat domain-containing protein</fullName>
    </recommendedName>
</protein>
<evidence type="ECO:0000256" key="1">
    <source>
        <dbReference type="SAM" id="Phobius"/>
    </source>
</evidence>
<accession>A0ABW0N5S9</accession>
<dbReference type="Gene3D" id="2.120.10.30">
    <property type="entry name" value="TolB, C-terminal domain"/>
    <property type="match status" value="1"/>
</dbReference>
<evidence type="ECO:0000313" key="3">
    <source>
        <dbReference type="Proteomes" id="UP001595956"/>
    </source>
</evidence>
<keyword evidence="3" id="KW-1185">Reference proteome</keyword>
<evidence type="ECO:0000313" key="2">
    <source>
        <dbReference type="EMBL" id="MFC5495855.1"/>
    </source>
</evidence>
<dbReference type="RefSeq" id="WP_345182496.1">
    <property type="nucleotide sequence ID" value="NZ_BAABFQ010000010.1"/>
</dbReference>
<reference evidence="3" key="1">
    <citation type="journal article" date="2019" name="Int. J. Syst. Evol. Microbiol.">
        <title>The Global Catalogue of Microorganisms (GCM) 10K type strain sequencing project: providing services to taxonomists for standard genome sequencing and annotation.</title>
        <authorList>
            <consortium name="The Broad Institute Genomics Platform"/>
            <consortium name="The Broad Institute Genome Sequencing Center for Infectious Disease"/>
            <person name="Wu L."/>
            <person name="Ma J."/>
        </authorList>
    </citation>
    <scope>NUCLEOTIDE SEQUENCE [LARGE SCALE GENOMIC DNA]</scope>
    <source>
        <strain evidence="3">KACC 13778</strain>
    </source>
</reference>
<dbReference type="SUPFAM" id="SSF69304">
    <property type="entry name" value="Tricorn protease N-terminal domain"/>
    <property type="match status" value="1"/>
</dbReference>